<protein>
    <recommendedName>
        <fullName evidence="4">YbhB/YbcL family Raf kinase inhibitor-like protein</fullName>
    </recommendedName>
</protein>
<dbReference type="InterPro" id="IPR036610">
    <property type="entry name" value="PEBP-like_sf"/>
</dbReference>
<dbReference type="InterPro" id="IPR035810">
    <property type="entry name" value="PEBP_euk"/>
</dbReference>
<proteinExistence type="predicted"/>
<keyword evidence="3" id="KW-1185">Reference proteome</keyword>
<dbReference type="GO" id="GO:0005543">
    <property type="term" value="F:phospholipid binding"/>
    <property type="evidence" value="ECO:0007669"/>
    <property type="project" value="TreeGrafter"/>
</dbReference>
<feature type="signal peptide" evidence="1">
    <location>
        <begin position="1"/>
        <end position="19"/>
    </location>
</feature>
<dbReference type="CDD" id="cd00866">
    <property type="entry name" value="PEBP_euk"/>
    <property type="match status" value="1"/>
</dbReference>
<sequence>MFRTITFLLVSSLIALSIASENPPQSVIKEDGARINSPIRDALFDSVIIPDVLDDFTPIFSLDLSYPKAHKPVSLGNRLTPHAVRHQPIYEFHPLTTTTITINPLTTTTLPSPSPSSPSLPKNKTYTLLLTDPDAKSRIHPIWSEMCHWIVTNITNPANIIPKPPSPSPSPAPALLESYLPPTPPPGTGYHRYVFVLLEGDAATAGNVSAPRERKHWGYGEVRRGVRDWAGEFGLKVVGANFFYARGKK</sequence>
<dbReference type="InterPro" id="IPR008914">
    <property type="entry name" value="PEBP"/>
</dbReference>
<dbReference type="Gene3D" id="3.90.280.10">
    <property type="entry name" value="PEBP-like"/>
    <property type="match status" value="1"/>
</dbReference>
<dbReference type="Pfam" id="PF01161">
    <property type="entry name" value="PBP"/>
    <property type="match status" value="1"/>
</dbReference>
<evidence type="ECO:0000256" key="1">
    <source>
        <dbReference type="SAM" id="SignalP"/>
    </source>
</evidence>
<dbReference type="STRING" id="1447875.A0A2B7XWZ1"/>
<dbReference type="GO" id="GO:0030414">
    <property type="term" value="F:peptidase inhibitor activity"/>
    <property type="evidence" value="ECO:0007669"/>
    <property type="project" value="TreeGrafter"/>
</dbReference>
<comment type="caution">
    <text evidence="2">The sequence shown here is derived from an EMBL/GenBank/DDBJ whole genome shotgun (WGS) entry which is preliminary data.</text>
</comment>
<organism evidence="2 3">
    <name type="scientific">Helicocarpus griseus UAMH5409</name>
    <dbReference type="NCBI Taxonomy" id="1447875"/>
    <lineage>
        <taxon>Eukaryota</taxon>
        <taxon>Fungi</taxon>
        <taxon>Dikarya</taxon>
        <taxon>Ascomycota</taxon>
        <taxon>Pezizomycotina</taxon>
        <taxon>Eurotiomycetes</taxon>
        <taxon>Eurotiomycetidae</taxon>
        <taxon>Onygenales</taxon>
        <taxon>Ajellomycetaceae</taxon>
        <taxon>Helicocarpus</taxon>
    </lineage>
</organism>
<dbReference type="SUPFAM" id="SSF49777">
    <property type="entry name" value="PEBP-like"/>
    <property type="match status" value="1"/>
</dbReference>
<dbReference type="AlphaFoldDB" id="A0A2B7XWZ1"/>
<dbReference type="PANTHER" id="PTHR11362:SF148">
    <property type="entry name" value="CARBOXYPEPTIDASE Y INHIBITOR"/>
    <property type="match status" value="1"/>
</dbReference>
<dbReference type="GO" id="GO:0030162">
    <property type="term" value="P:regulation of proteolysis"/>
    <property type="evidence" value="ECO:0007669"/>
    <property type="project" value="TreeGrafter"/>
</dbReference>
<dbReference type="PANTHER" id="PTHR11362">
    <property type="entry name" value="PHOSPHATIDYLETHANOLAMINE-BINDING PROTEIN"/>
    <property type="match status" value="1"/>
</dbReference>
<dbReference type="GO" id="GO:0046578">
    <property type="term" value="P:regulation of Ras protein signal transduction"/>
    <property type="evidence" value="ECO:0007669"/>
    <property type="project" value="TreeGrafter"/>
</dbReference>
<dbReference type="Proteomes" id="UP000223968">
    <property type="component" value="Unassembled WGS sequence"/>
</dbReference>
<evidence type="ECO:0000313" key="3">
    <source>
        <dbReference type="Proteomes" id="UP000223968"/>
    </source>
</evidence>
<evidence type="ECO:0000313" key="2">
    <source>
        <dbReference type="EMBL" id="PGH13152.1"/>
    </source>
</evidence>
<keyword evidence="1" id="KW-0732">Signal</keyword>
<reference evidence="2 3" key="1">
    <citation type="submission" date="2017-10" db="EMBL/GenBank/DDBJ databases">
        <title>Comparative genomics in systemic dimorphic fungi from Ajellomycetaceae.</title>
        <authorList>
            <person name="Munoz J.F."/>
            <person name="Mcewen J.G."/>
            <person name="Clay O.K."/>
            <person name="Cuomo C.A."/>
        </authorList>
    </citation>
    <scope>NUCLEOTIDE SEQUENCE [LARGE SCALE GENOMIC DNA]</scope>
    <source>
        <strain evidence="2 3">UAMH5409</strain>
    </source>
</reference>
<accession>A0A2B7XWZ1</accession>
<dbReference type="EMBL" id="PDNB01000049">
    <property type="protein sequence ID" value="PGH13152.1"/>
    <property type="molecule type" value="Genomic_DNA"/>
</dbReference>
<dbReference type="OrthoDB" id="2506647at2759"/>
<name>A0A2B7XWZ1_9EURO</name>
<evidence type="ECO:0008006" key="4">
    <source>
        <dbReference type="Google" id="ProtNLM"/>
    </source>
</evidence>
<feature type="chain" id="PRO_5013310297" description="YbhB/YbcL family Raf kinase inhibitor-like protein" evidence="1">
    <location>
        <begin position="20"/>
        <end position="249"/>
    </location>
</feature>
<gene>
    <name evidence="2" type="ORF">AJ79_03859</name>
</gene>